<organism evidence="1 2">
    <name type="scientific">Capronia epimyces CBS 606.96</name>
    <dbReference type="NCBI Taxonomy" id="1182542"/>
    <lineage>
        <taxon>Eukaryota</taxon>
        <taxon>Fungi</taxon>
        <taxon>Dikarya</taxon>
        <taxon>Ascomycota</taxon>
        <taxon>Pezizomycotina</taxon>
        <taxon>Eurotiomycetes</taxon>
        <taxon>Chaetothyriomycetidae</taxon>
        <taxon>Chaetothyriales</taxon>
        <taxon>Herpotrichiellaceae</taxon>
        <taxon>Capronia</taxon>
    </lineage>
</organism>
<dbReference type="STRING" id="1182542.W9YFZ4"/>
<evidence type="ECO:0008006" key="3">
    <source>
        <dbReference type="Google" id="ProtNLM"/>
    </source>
</evidence>
<accession>W9YFZ4</accession>
<evidence type="ECO:0000313" key="1">
    <source>
        <dbReference type="EMBL" id="EXJ91807.1"/>
    </source>
</evidence>
<dbReference type="OrthoDB" id="4368687at2759"/>
<keyword evidence="2" id="KW-1185">Reference proteome</keyword>
<sequence>MSLWTSAITPMVSAEAEGQEGEDEQNSALKRAKTAIQTDCRRRWQERWKRSKKGAHSRIIQPYLDPKVKKIHRSLKRHQSSLAIQLRTGKVGFRAFLFNRKVPDIKTPWCLACTGKKLETVQHVLLHCPTWVELREECLESGLKEGIRPSLKTLLSTERGCRAATRMVQRTGLLRQYDLCNIEENWQEPAEPEPESDNEERLRG</sequence>
<dbReference type="RefSeq" id="XP_007728697.1">
    <property type="nucleotide sequence ID" value="XM_007730507.1"/>
</dbReference>
<dbReference type="EMBL" id="AMGY01000001">
    <property type="protein sequence ID" value="EXJ91807.1"/>
    <property type="molecule type" value="Genomic_DNA"/>
</dbReference>
<gene>
    <name evidence="1" type="ORF">A1O3_00357</name>
</gene>
<evidence type="ECO:0000313" key="2">
    <source>
        <dbReference type="Proteomes" id="UP000019478"/>
    </source>
</evidence>
<reference evidence="1 2" key="1">
    <citation type="submission" date="2013-03" db="EMBL/GenBank/DDBJ databases">
        <title>The Genome Sequence of Capronia epimyces CBS 606.96.</title>
        <authorList>
            <consortium name="The Broad Institute Genomics Platform"/>
            <person name="Cuomo C."/>
            <person name="de Hoog S."/>
            <person name="Gorbushina A."/>
            <person name="Walker B."/>
            <person name="Young S.K."/>
            <person name="Zeng Q."/>
            <person name="Gargeya S."/>
            <person name="Fitzgerald M."/>
            <person name="Haas B."/>
            <person name="Abouelleil A."/>
            <person name="Allen A.W."/>
            <person name="Alvarado L."/>
            <person name="Arachchi H.M."/>
            <person name="Berlin A.M."/>
            <person name="Chapman S.B."/>
            <person name="Gainer-Dewar J."/>
            <person name="Goldberg J."/>
            <person name="Griggs A."/>
            <person name="Gujja S."/>
            <person name="Hansen M."/>
            <person name="Howarth C."/>
            <person name="Imamovic A."/>
            <person name="Ireland A."/>
            <person name="Larimer J."/>
            <person name="McCowan C."/>
            <person name="Murphy C."/>
            <person name="Pearson M."/>
            <person name="Poon T.W."/>
            <person name="Priest M."/>
            <person name="Roberts A."/>
            <person name="Saif S."/>
            <person name="Shea T."/>
            <person name="Sisk P."/>
            <person name="Sykes S."/>
            <person name="Wortman J."/>
            <person name="Nusbaum C."/>
            <person name="Birren B."/>
        </authorList>
    </citation>
    <scope>NUCLEOTIDE SEQUENCE [LARGE SCALE GENOMIC DNA]</scope>
    <source>
        <strain evidence="1 2">CBS 606.96</strain>
    </source>
</reference>
<dbReference type="GeneID" id="19164497"/>
<name>W9YFZ4_9EURO</name>
<comment type="caution">
    <text evidence="1">The sequence shown here is derived from an EMBL/GenBank/DDBJ whole genome shotgun (WGS) entry which is preliminary data.</text>
</comment>
<protein>
    <recommendedName>
        <fullName evidence="3">Reverse transcriptase zinc-binding domain-containing protein</fullName>
    </recommendedName>
</protein>
<proteinExistence type="predicted"/>
<dbReference type="HOGENOM" id="CLU_000680_30_3_1"/>
<dbReference type="AlphaFoldDB" id="W9YFZ4"/>
<dbReference type="Proteomes" id="UP000019478">
    <property type="component" value="Unassembled WGS sequence"/>
</dbReference>